<reference evidence="2 3" key="1">
    <citation type="submission" date="2018-11" db="EMBL/GenBank/DDBJ databases">
        <title>Draft genome of Simplicispira Flexivirga sp. BO-16.</title>
        <authorList>
            <person name="Im W.T."/>
        </authorList>
    </citation>
    <scope>NUCLEOTIDE SEQUENCE [LARGE SCALE GENOMIC DNA]</scope>
    <source>
        <strain evidence="2 3">BO-16</strain>
    </source>
</reference>
<accession>A0A3M9LZV5</accession>
<evidence type="ECO:0000313" key="2">
    <source>
        <dbReference type="EMBL" id="RNI18153.1"/>
    </source>
</evidence>
<keyword evidence="2" id="KW-0808">Transferase</keyword>
<proteinExistence type="predicted"/>
<organism evidence="2 3">
    <name type="scientific">Flexivirga caeni</name>
    <dbReference type="NCBI Taxonomy" id="2294115"/>
    <lineage>
        <taxon>Bacteria</taxon>
        <taxon>Bacillati</taxon>
        <taxon>Actinomycetota</taxon>
        <taxon>Actinomycetes</taxon>
        <taxon>Micrococcales</taxon>
        <taxon>Dermacoccaceae</taxon>
        <taxon>Flexivirga</taxon>
    </lineage>
</organism>
<dbReference type="RefSeq" id="WP_123272924.1">
    <property type="nucleotide sequence ID" value="NZ_RJJQ01000024.1"/>
</dbReference>
<sequence>MKAARHCELPEVSVVRVEPDGWERYRAVRLAALQDAPEMFGSTYEREIAFDEGEWRRRAERPATFLAVRDGVDVGIAGAYEFDAGWCVMGMWLHPDARGTGAVDLLLAACADVAVGCGAWRLALWVMADNPRGIRAYERGGFAFTGERELGRDGRWELAMARTLS</sequence>
<comment type="caution">
    <text evidence="2">The sequence shown here is derived from an EMBL/GenBank/DDBJ whole genome shotgun (WGS) entry which is preliminary data.</text>
</comment>
<evidence type="ECO:0000259" key="1">
    <source>
        <dbReference type="PROSITE" id="PS51186"/>
    </source>
</evidence>
<feature type="domain" description="N-acetyltransferase" evidence="1">
    <location>
        <begin position="23"/>
        <end position="165"/>
    </location>
</feature>
<dbReference type="OrthoDB" id="9799092at2"/>
<protein>
    <submittedName>
        <fullName evidence="2">GNAT family N-acetyltransferase</fullName>
    </submittedName>
</protein>
<dbReference type="InterPro" id="IPR000182">
    <property type="entry name" value="GNAT_dom"/>
</dbReference>
<dbReference type="AlphaFoldDB" id="A0A3M9LZV5"/>
<name>A0A3M9LZV5_9MICO</name>
<evidence type="ECO:0000313" key="3">
    <source>
        <dbReference type="Proteomes" id="UP000271678"/>
    </source>
</evidence>
<dbReference type="Gene3D" id="3.40.630.30">
    <property type="match status" value="1"/>
</dbReference>
<dbReference type="GO" id="GO:0016747">
    <property type="term" value="F:acyltransferase activity, transferring groups other than amino-acyl groups"/>
    <property type="evidence" value="ECO:0007669"/>
    <property type="project" value="InterPro"/>
</dbReference>
<dbReference type="EMBL" id="RJJQ01000024">
    <property type="protein sequence ID" value="RNI18153.1"/>
    <property type="molecule type" value="Genomic_DNA"/>
</dbReference>
<dbReference type="Pfam" id="PF00583">
    <property type="entry name" value="Acetyltransf_1"/>
    <property type="match status" value="1"/>
</dbReference>
<dbReference type="InterPro" id="IPR016181">
    <property type="entry name" value="Acyl_CoA_acyltransferase"/>
</dbReference>
<gene>
    <name evidence="2" type="ORF">EFY87_18315</name>
</gene>
<keyword evidence="3" id="KW-1185">Reference proteome</keyword>
<dbReference type="Proteomes" id="UP000271678">
    <property type="component" value="Unassembled WGS sequence"/>
</dbReference>
<dbReference type="PROSITE" id="PS51186">
    <property type="entry name" value="GNAT"/>
    <property type="match status" value="1"/>
</dbReference>
<dbReference type="SUPFAM" id="SSF55729">
    <property type="entry name" value="Acyl-CoA N-acyltransferases (Nat)"/>
    <property type="match status" value="1"/>
</dbReference>